<name>A0A917UY53_9MICO</name>
<organism evidence="3 4">
    <name type="scientific">Agromyces bauzanensis</name>
    <dbReference type="NCBI Taxonomy" id="1308924"/>
    <lineage>
        <taxon>Bacteria</taxon>
        <taxon>Bacillati</taxon>
        <taxon>Actinomycetota</taxon>
        <taxon>Actinomycetes</taxon>
        <taxon>Micrococcales</taxon>
        <taxon>Microbacteriaceae</taxon>
        <taxon>Agromyces</taxon>
    </lineage>
</organism>
<dbReference type="InterPro" id="IPR051236">
    <property type="entry name" value="HAT_RTT109-like"/>
</dbReference>
<feature type="chain" id="PRO_5036949536" description="Altered inheritance of mitochondria protein 6" evidence="2">
    <location>
        <begin position="33"/>
        <end position="291"/>
    </location>
</feature>
<proteinExistence type="predicted"/>
<feature type="signal peptide" evidence="2">
    <location>
        <begin position="1"/>
        <end position="32"/>
    </location>
</feature>
<dbReference type="InterPro" id="IPR039559">
    <property type="entry name" value="AIM6_PI-PLC-like_dom"/>
</dbReference>
<evidence type="ECO:0000313" key="4">
    <source>
        <dbReference type="Proteomes" id="UP000636956"/>
    </source>
</evidence>
<reference evidence="3" key="1">
    <citation type="journal article" date="2014" name="Int. J. Syst. Evol. Microbiol.">
        <title>Complete genome sequence of Corynebacterium casei LMG S-19264T (=DSM 44701T), isolated from a smear-ripened cheese.</title>
        <authorList>
            <consortium name="US DOE Joint Genome Institute (JGI-PGF)"/>
            <person name="Walter F."/>
            <person name="Albersmeier A."/>
            <person name="Kalinowski J."/>
            <person name="Ruckert C."/>
        </authorList>
    </citation>
    <scope>NUCLEOTIDE SEQUENCE</scope>
    <source>
        <strain evidence="3">CGMCC 1.8984</strain>
    </source>
</reference>
<protein>
    <recommendedName>
        <fullName evidence="1">Altered inheritance of mitochondria protein 6</fullName>
    </recommendedName>
</protein>
<keyword evidence="2" id="KW-0732">Signal</keyword>
<dbReference type="CDD" id="cd08577">
    <property type="entry name" value="PI-PLCc_GDPD_SF_unchar3"/>
    <property type="match status" value="1"/>
</dbReference>
<dbReference type="AlphaFoldDB" id="A0A917UY53"/>
<keyword evidence="4" id="KW-1185">Reference proteome</keyword>
<dbReference type="GO" id="GO:0006629">
    <property type="term" value="P:lipid metabolic process"/>
    <property type="evidence" value="ECO:0007669"/>
    <property type="project" value="InterPro"/>
</dbReference>
<comment type="caution">
    <text evidence="3">The sequence shown here is derived from an EMBL/GenBank/DDBJ whole genome shotgun (WGS) entry which is preliminary data.</text>
</comment>
<dbReference type="SUPFAM" id="SSF51695">
    <property type="entry name" value="PLC-like phosphodiesterases"/>
    <property type="match status" value="1"/>
</dbReference>
<evidence type="ECO:0000256" key="1">
    <source>
        <dbReference type="ARBA" id="ARBA00014286"/>
    </source>
</evidence>
<dbReference type="GO" id="GO:0008081">
    <property type="term" value="F:phosphoric diester hydrolase activity"/>
    <property type="evidence" value="ECO:0007669"/>
    <property type="project" value="InterPro"/>
</dbReference>
<dbReference type="PANTHER" id="PTHR31571:SF1">
    <property type="entry name" value="ALTERED INHERITANCE OF MITOCHONDRIA PROTEIN 6"/>
    <property type="match status" value="1"/>
</dbReference>
<dbReference type="Proteomes" id="UP000636956">
    <property type="component" value="Unassembled WGS sequence"/>
</dbReference>
<dbReference type="RefSeq" id="WP_188744767.1">
    <property type="nucleotide sequence ID" value="NZ_BAABFW010000037.1"/>
</dbReference>
<dbReference type="EMBL" id="BMMD01000042">
    <property type="protein sequence ID" value="GGJ94354.1"/>
    <property type="molecule type" value="Genomic_DNA"/>
</dbReference>
<evidence type="ECO:0000313" key="3">
    <source>
        <dbReference type="EMBL" id="GGJ94354.1"/>
    </source>
</evidence>
<dbReference type="PANTHER" id="PTHR31571">
    <property type="entry name" value="ALTERED INHERITANCE OF MITOCHONDRIA PROTEIN 6"/>
    <property type="match status" value="1"/>
</dbReference>
<accession>A0A917UY53</accession>
<sequence length="291" mass="31852">MRANRATARVTSILTAIAAMLAVAAPGTVAYADDLEHNPHRSSVQPLERAHAHNDYDHDRPLLDALDHGFTSVEADVWLVDGELYIGHDGPDLNRTLRAEYLEPLAQRFRDNGGAVYPHWDGTLRLLIDVKSAGTPAWPVIEDQLDDYPELITAYRQGNVQERAVTAVISGNRDLPAMQAAATRFSFYDGRLSDLGKGISPTLMPLVSNNWSAVGYVGGPFTDTDRAILRGYVDQAHAEGYEIRFWATPDAPGATRDTVWAEELAAGVDVYNTDDLAGLQAWLLANDPDES</sequence>
<dbReference type="InterPro" id="IPR017946">
    <property type="entry name" value="PLC-like_Pdiesterase_TIM-brl"/>
</dbReference>
<reference evidence="3" key="2">
    <citation type="submission" date="2020-09" db="EMBL/GenBank/DDBJ databases">
        <authorList>
            <person name="Sun Q."/>
            <person name="Zhou Y."/>
        </authorList>
    </citation>
    <scope>NUCLEOTIDE SEQUENCE</scope>
    <source>
        <strain evidence="3">CGMCC 1.8984</strain>
    </source>
</reference>
<gene>
    <name evidence="3" type="ORF">GCM10011372_35830</name>
</gene>
<evidence type="ECO:0000256" key="2">
    <source>
        <dbReference type="SAM" id="SignalP"/>
    </source>
</evidence>